<keyword evidence="1" id="KW-0732">Signal</keyword>
<evidence type="ECO:0000313" key="2">
    <source>
        <dbReference type="EMBL" id="TMQ69811.1"/>
    </source>
</evidence>
<feature type="signal peptide" evidence="1">
    <location>
        <begin position="1"/>
        <end position="19"/>
    </location>
</feature>
<dbReference type="InterPro" id="IPR011250">
    <property type="entry name" value="OMP/PagP_B-barrel"/>
</dbReference>
<protein>
    <recommendedName>
        <fullName evidence="4">Outer membrane protein beta-barrel domain-containing protein</fullName>
    </recommendedName>
</protein>
<evidence type="ECO:0000256" key="1">
    <source>
        <dbReference type="SAM" id="SignalP"/>
    </source>
</evidence>
<dbReference type="Proteomes" id="UP000319771">
    <property type="component" value="Unassembled WGS sequence"/>
</dbReference>
<sequence length="188" mass="19456">MRLVRFVLPALLLAAPLHAAESTGSGKWTIGPNLGFSVLSSTENVPSSFGFGSPTAGGPIFGTLQPGLRIGSIASGGTLEIYLDTGMNFTHSAGNSFYALLNTLNVQRNFSSQAATTPFVTAGGGFATIGDSGDNETHPIFGLGFGLRHRVSDGHGVVRAELRYDRFSGTGSSLNSIGVKSGVDLLLH</sequence>
<dbReference type="Gene3D" id="2.40.160.20">
    <property type="match status" value="1"/>
</dbReference>
<organism evidence="2 3">
    <name type="scientific">Eiseniibacteriota bacterium</name>
    <dbReference type="NCBI Taxonomy" id="2212470"/>
    <lineage>
        <taxon>Bacteria</taxon>
        <taxon>Candidatus Eiseniibacteriota</taxon>
    </lineage>
</organism>
<reference evidence="2 3" key="1">
    <citation type="journal article" date="2019" name="Nat. Microbiol.">
        <title>Mediterranean grassland soil C-N compound turnover is dependent on rainfall and depth, and is mediated by genomically divergent microorganisms.</title>
        <authorList>
            <person name="Diamond S."/>
            <person name="Andeer P.F."/>
            <person name="Li Z."/>
            <person name="Crits-Christoph A."/>
            <person name="Burstein D."/>
            <person name="Anantharaman K."/>
            <person name="Lane K.R."/>
            <person name="Thomas B.C."/>
            <person name="Pan C."/>
            <person name="Northen T.R."/>
            <person name="Banfield J.F."/>
        </authorList>
    </citation>
    <scope>NUCLEOTIDE SEQUENCE [LARGE SCALE GENOMIC DNA]</scope>
    <source>
        <strain evidence="2">WS_11</strain>
    </source>
</reference>
<feature type="chain" id="PRO_5021955769" description="Outer membrane protein beta-barrel domain-containing protein" evidence="1">
    <location>
        <begin position="20"/>
        <end position="188"/>
    </location>
</feature>
<comment type="caution">
    <text evidence="2">The sequence shown here is derived from an EMBL/GenBank/DDBJ whole genome shotgun (WGS) entry which is preliminary data.</text>
</comment>
<accession>A0A538U1Y0</accession>
<dbReference type="EMBL" id="VBPB01000277">
    <property type="protein sequence ID" value="TMQ69811.1"/>
    <property type="molecule type" value="Genomic_DNA"/>
</dbReference>
<evidence type="ECO:0008006" key="4">
    <source>
        <dbReference type="Google" id="ProtNLM"/>
    </source>
</evidence>
<proteinExistence type="predicted"/>
<evidence type="ECO:0000313" key="3">
    <source>
        <dbReference type="Proteomes" id="UP000319771"/>
    </source>
</evidence>
<dbReference type="AlphaFoldDB" id="A0A538U1Y0"/>
<name>A0A538U1Y0_UNCEI</name>
<gene>
    <name evidence="2" type="ORF">E6K81_14045</name>
</gene>
<dbReference type="SUPFAM" id="SSF56925">
    <property type="entry name" value="OMPA-like"/>
    <property type="match status" value="1"/>
</dbReference>